<protein>
    <submittedName>
        <fullName evidence="4">Nitroreductase family protein</fullName>
    </submittedName>
</protein>
<dbReference type="InterPro" id="IPR000415">
    <property type="entry name" value="Nitroreductase-like"/>
</dbReference>
<feature type="domain" description="Nitroreductase" evidence="3">
    <location>
        <begin position="17"/>
        <end position="189"/>
    </location>
</feature>
<dbReference type="Proteomes" id="UP000249260">
    <property type="component" value="Unassembled WGS sequence"/>
</dbReference>
<dbReference type="AlphaFoldDB" id="A0A328U2P0"/>
<dbReference type="Gene3D" id="3.40.109.10">
    <property type="entry name" value="NADH Oxidase"/>
    <property type="match status" value="1"/>
</dbReference>
<evidence type="ECO:0000313" key="5">
    <source>
        <dbReference type="Proteomes" id="UP000249260"/>
    </source>
</evidence>
<dbReference type="Pfam" id="PF00881">
    <property type="entry name" value="Nitroreductase"/>
    <property type="match status" value="1"/>
</dbReference>
<dbReference type="InterPro" id="IPR029479">
    <property type="entry name" value="Nitroreductase"/>
</dbReference>
<evidence type="ECO:0000313" key="4">
    <source>
        <dbReference type="EMBL" id="RAP77058.1"/>
    </source>
</evidence>
<dbReference type="RefSeq" id="WP_112880066.1">
    <property type="nucleotide sequence ID" value="NZ_QLUW01000001.1"/>
</dbReference>
<accession>A0A328U2P0</accession>
<evidence type="ECO:0000256" key="1">
    <source>
        <dbReference type="ARBA" id="ARBA00007118"/>
    </source>
</evidence>
<name>A0A328U2P0_9BACL</name>
<dbReference type="GO" id="GO:0016491">
    <property type="term" value="F:oxidoreductase activity"/>
    <property type="evidence" value="ECO:0007669"/>
    <property type="project" value="UniProtKB-KW"/>
</dbReference>
<sequence length="212" mass="23541">MNQNHTVTALTAEQAMRERHSVRQFKRDVVIPDETLNEILELAAIAPSSWNLQQWRFLVIKNQDQKDAIRPIAYGQQQVSDASVVVVVLGDLQAQITGREIYDEMLAAGHIPQEIRDNMVNQIEGAYSYEQVARDEANKNAGLAAMQLMLAAKAKGYDTVPMGGFDKAKLVEALNIPDRYIPVMMIPIGEAAAPGRPTSRLPLSKLVINETF</sequence>
<proteinExistence type="inferred from homology"/>
<dbReference type="PANTHER" id="PTHR43673">
    <property type="entry name" value="NAD(P)H NITROREDUCTASE YDGI-RELATED"/>
    <property type="match status" value="1"/>
</dbReference>
<evidence type="ECO:0000256" key="2">
    <source>
        <dbReference type="ARBA" id="ARBA00023002"/>
    </source>
</evidence>
<keyword evidence="2" id="KW-0560">Oxidoreductase</keyword>
<evidence type="ECO:0000259" key="3">
    <source>
        <dbReference type="Pfam" id="PF00881"/>
    </source>
</evidence>
<dbReference type="SUPFAM" id="SSF55469">
    <property type="entry name" value="FMN-dependent nitroreductase-like"/>
    <property type="match status" value="1"/>
</dbReference>
<gene>
    <name evidence="4" type="ORF">DL346_00700</name>
</gene>
<dbReference type="EMBL" id="QLUW01000001">
    <property type="protein sequence ID" value="RAP77058.1"/>
    <property type="molecule type" value="Genomic_DNA"/>
</dbReference>
<reference evidence="4 5" key="1">
    <citation type="submission" date="2018-06" db="EMBL/GenBank/DDBJ databases">
        <title>Paenibacillus montanisoli sp. nov., isolated from mountain area soil.</title>
        <authorList>
            <person name="Wu M."/>
        </authorList>
    </citation>
    <scope>NUCLEOTIDE SEQUENCE [LARGE SCALE GENOMIC DNA]</scope>
    <source>
        <strain evidence="4 5">RA17</strain>
    </source>
</reference>
<dbReference type="OrthoDB" id="9782629at2"/>
<comment type="similarity">
    <text evidence="1">Belongs to the nitroreductase family.</text>
</comment>
<organism evidence="4 5">
    <name type="scientific">Paenibacillus montanisoli</name>
    <dbReference type="NCBI Taxonomy" id="2081970"/>
    <lineage>
        <taxon>Bacteria</taxon>
        <taxon>Bacillati</taxon>
        <taxon>Bacillota</taxon>
        <taxon>Bacilli</taxon>
        <taxon>Bacillales</taxon>
        <taxon>Paenibacillaceae</taxon>
        <taxon>Paenibacillus</taxon>
    </lineage>
</organism>
<comment type="caution">
    <text evidence="4">The sequence shown here is derived from an EMBL/GenBank/DDBJ whole genome shotgun (WGS) entry which is preliminary data.</text>
</comment>
<dbReference type="PANTHER" id="PTHR43673:SF3">
    <property type="entry name" value="NAD(P)H NITROREDUCTASE YODC-RELATED"/>
    <property type="match status" value="1"/>
</dbReference>
<keyword evidence="5" id="KW-1185">Reference proteome</keyword>
<dbReference type="CDD" id="cd02137">
    <property type="entry name" value="MhqN-like"/>
    <property type="match status" value="1"/>
</dbReference>